<dbReference type="Proteomes" id="UP000660339">
    <property type="component" value="Unassembled WGS sequence"/>
</dbReference>
<protein>
    <submittedName>
        <fullName evidence="1">Uncharacterized protein</fullName>
    </submittedName>
</protein>
<sequence length="191" mass="20659">MCIGTSVHADIRVSVQDRNAPDRAAGHLTAAVLVDGDAVLVPNPGPEVLDPKAELEILVFPADPGAHLPVEVIPIWKWSPFHLTGQQDRPLAAVARLRRHSSYSAQISHVDSAALAKATAALDGDLWAALDKLEAIPEGIGAINPDLLAAVGRVEREQRQPRRSEHGFESYEAMVGGFCIFFCFCHPHDPR</sequence>
<accession>A0A8J3PIV1</accession>
<reference evidence="1" key="1">
    <citation type="submission" date="2021-01" db="EMBL/GenBank/DDBJ databases">
        <title>Whole genome shotgun sequence of Catellatospora methionotrophica NBRC 14553.</title>
        <authorList>
            <person name="Komaki H."/>
            <person name="Tamura T."/>
        </authorList>
    </citation>
    <scope>NUCLEOTIDE SEQUENCE</scope>
    <source>
        <strain evidence="1">NBRC 14553</strain>
    </source>
</reference>
<proteinExistence type="predicted"/>
<comment type="caution">
    <text evidence="1">The sequence shown here is derived from an EMBL/GenBank/DDBJ whole genome shotgun (WGS) entry which is preliminary data.</text>
</comment>
<keyword evidence="2" id="KW-1185">Reference proteome</keyword>
<dbReference type="EMBL" id="BONJ01000028">
    <property type="protein sequence ID" value="GIG16781.1"/>
    <property type="molecule type" value="Genomic_DNA"/>
</dbReference>
<name>A0A8J3PIV1_9ACTN</name>
<organism evidence="1 2">
    <name type="scientific">Catellatospora methionotrophica</name>
    <dbReference type="NCBI Taxonomy" id="121620"/>
    <lineage>
        <taxon>Bacteria</taxon>
        <taxon>Bacillati</taxon>
        <taxon>Actinomycetota</taxon>
        <taxon>Actinomycetes</taxon>
        <taxon>Micromonosporales</taxon>
        <taxon>Micromonosporaceae</taxon>
        <taxon>Catellatospora</taxon>
    </lineage>
</organism>
<evidence type="ECO:0000313" key="2">
    <source>
        <dbReference type="Proteomes" id="UP000660339"/>
    </source>
</evidence>
<dbReference type="RefSeq" id="WP_166379184.1">
    <property type="nucleotide sequence ID" value="NZ_BAAATT010000005.1"/>
</dbReference>
<dbReference type="AlphaFoldDB" id="A0A8J3PIV1"/>
<evidence type="ECO:0000313" key="1">
    <source>
        <dbReference type="EMBL" id="GIG16781.1"/>
    </source>
</evidence>
<gene>
    <name evidence="1" type="ORF">Cme02nite_51130</name>
</gene>